<protein>
    <submittedName>
        <fullName evidence="1">Uncharacterized protein</fullName>
    </submittedName>
</protein>
<organism evidence="1 2">
    <name type="scientific">Pseudazoarcus pumilus</name>
    <dbReference type="NCBI Taxonomy" id="2067960"/>
    <lineage>
        <taxon>Bacteria</taxon>
        <taxon>Pseudomonadati</taxon>
        <taxon>Pseudomonadota</taxon>
        <taxon>Betaproteobacteria</taxon>
        <taxon>Rhodocyclales</taxon>
        <taxon>Zoogloeaceae</taxon>
        <taxon>Pseudazoarcus</taxon>
    </lineage>
</organism>
<dbReference type="EMBL" id="CP025682">
    <property type="protein sequence ID" value="AUN94668.1"/>
    <property type="molecule type" value="Genomic_DNA"/>
</dbReference>
<name>A0A2I6S605_9RHOO</name>
<accession>A0A2I6S605</accession>
<evidence type="ECO:0000313" key="1">
    <source>
        <dbReference type="EMBL" id="AUN94668.1"/>
    </source>
</evidence>
<dbReference type="KEGG" id="atw:C0099_06785"/>
<evidence type="ECO:0000313" key="2">
    <source>
        <dbReference type="Proteomes" id="UP000242205"/>
    </source>
</evidence>
<proteinExistence type="predicted"/>
<dbReference type="AlphaFoldDB" id="A0A2I6S605"/>
<sequence length="113" mass="12929">MKVALAANRKSLVASERFRPADYESRLVLPVAIVPGRANTGDDDHIKSGQIRRVFRMRHHHLDARRCALDMPEQAQFRSAPDAIDPVMNQKHAQVHRRIPRFVHEGPKCAAYR</sequence>
<keyword evidence="2" id="KW-1185">Reference proteome</keyword>
<dbReference type="Proteomes" id="UP000242205">
    <property type="component" value="Chromosome"/>
</dbReference>
<reference evidence="1 2" key="1">
    <citation type="submission" date="2018-01" db="EMBL/GenBank/DDBJ databases">
        <authorList>
            <person name="Fu G.-Y."/>
        </authorList>
    </citation>
    <scope>NUCLEOTIDE SEQUENCE [LARGE SCALE GENOMIC DNA]</scope>
    <source>
        <strain evidence="1 2">SY39</strain>
    </source>
</reference>
<gene>
    <name evidence="1" type="ORF">C0099_06785</name>
</gene>